<dbReference type="AlphaFoldDB" id="A0A7N2KZ29"/>
<sequence>MQWHPGNEDLIIVHDGLKYGNCHLSLAIPKYGIFENINSLKELAQMPQWTAENPLQVATGFTFFWPYPSARLGPKFMKEN</sequence>
<organism evidence="1 2">
    <name type="scientific">Quercus lobata</name>
    <name type="common">Valley oak</name>
    <dbReference type="NCBI Taxonomy" id="97700"/>
    <lineage>
        <taxon>Eukaryota</taxon>
        <taxon>Viridiplantae</taxon>
        <taxon>Streptophyta</taxon>
        <taxon>Embryophyta</taxon>
        <taxon>Tracheophyta</taxon>
        <taxon>Spermatophyta</taxon>
        <taxon>Magnoliopsida</taxon>
        <taxon>eudicotyledons</taxon>
        <taxon>Gunneridae</taxon>
        <taxon>Pentapetalae</taxon>
        <taxon>rosids</taxon>
        <taxon>fabids</taxon>
        <taxon>Fagales</taxon>
        <taxon>Fagaceae</taxon>
        <taxon>Quercus</taxon>
    </lineage>
</organism>
<dbReference type="InParanoid" id="A0A7N2KZ29"/>
<dbReference type="PANTHER" id="PTHR21403:SF8">
    <property type="entry name" value="ATP PHOSPHORIBOSYLTRANSFERASE"/>
    <property type="match status" value="1"/>
</dbReference>
<accession>A0A7N2KZ29</accession>
<dbReference type="GO" id="GO:0003879">
    <property type="term" value="F:ATP phosphoribosyltransferase activity"/>
    <property type="evidence" value="ECO:0007669"/>
    <property type="project" value="UniProtKB-EC"/>
</dbReference>
<protein>
    <submittedName>
        <fullName evidence="1">Uncharacterized protein</fullName>
    </submittedName>
</protein>
<dbReference type="Gramene" id="QL02p067309:mrna">
    <property type="protein sequence ID" value="QL02p067309:mrna"/>
    <property type="gene ID" value="QL02p067309"/>
</dbReference>
<evidence type="ECO:0000313" key="2">
    <source>
        <dbReference type="Proteomes" id="UP000594261"/>
    </source>
</evidence>
<dbReference type="Proteomes" id="UP000594261">
    <property type="component" value="Chromosome 2"/>
</dbReference>
<reference evidence="2" key="1">
    <citation type="journal article" date="2016" name="G3 (Bethesda)">
        <title>First Draft Assembly and Annotation of the Genome of a California Endemic Oak Quercus lobata Nee (Fagaceae).</title>
        <authorList>
            <person name="Sork V.L."/>
            <person name="Fitz-Gibbon S.T."/>
            <person name="Puiu D."/>
            <person name="Crepeau M."/>
            <person name="Gugger P.F."/>
            <person name="Sherman R."/>
            <person name="Stevens K."/>
            <person name="Langley C.H."/>
            <person name="Pellegrini M."/>
            <person name="Salzberg S.L."/>
        </authorList>
    </citation>
    <scope>NUCLEOTIDE SEQUENCE [LARGE SCALE GENOMIC DNA]</scope>
    <source>
        <strain evidence="2">cv. SW786</strain>
    </source>
</reference>
<dbReference type="InterPro" id="IPR001348">
    <property type="entry name" value="ATP_PRibTrfase_HisG"/>
</dbReference>
<reference evidence="1" key="2">
    <citation type="submission" date="2021-01" db="UniProtKB">
        <authorList>
            <consortium name="EnsemblPlants"/>
        </authorList>
    </citation>
    <scope>IDENTIFICATION</scope>
</reference>
<evidence type="ECO:0000313" key="1">
    <source>
        <dbReference type="EnsemblPlants" id="QL02p067309:mrna"/>
    </source>
</evidence>
<dbReference type="EnsemblPlants" id="QL02p067309:mrna">
    <property type="protein sequence ID" value="QL02p067309:mrna"/>
    <property type="gene ID" value="QL02p067309"/>
</dbReference>
<keyword evidence="2" id="KW-1185">Reference proteome</keyword>
<name>A0A7N2KZ29_QUELO</name>
<dbReference type="PANTHER" id="PTHR21403">
    <property type="entry name" value="ATP PHOSPHORIBOSYLTRANSFERASE ATP-PRTASE"/>
    <property type="match status" value="1"/>
</dbReference>
<dbReference type="UniPathway" id="UPA00031">
    <property type="reaction ID" value="UER00006"/>
</dbReference>
<proteinExistence type="predicted"/>
<dbReference type="GO" id="GO:0000105">
    <property type="term" value="P:L-histidine biosynthetic process"/>
    <property type="evidence" value="ECO:0007669"/>
    <property type="project" value="UniProtKB-UniPathway"/>
</dbReference>